<keyword evidence="4" id="KW-1185">Reference proteome</keyword>
<dbReference type="GeneID" id="54561834"/>
<dbReference type="InterPro" id="IPR020843">
    <property type="entry name" value="ER"/>
</dbReference>
<dbReference type="EMBL" id="ML993615">
    <property type="protein sequence ID" value="KAF2162037.1"/>
    <property type="molecule type" value="Genomic_DNA"/>
</dbReference>
<dbReference type="InterPro" id="IPR041694">
    <property type="entry name" value="ADH_N_2"/>
</dbReference>
<dbReference type="InterPro" id="IPR045010">
    <property type="entry name" value="MDR_fam"/>
</dbReference>
<dbReference type="Proteomes" id="UP000799537">
    <property type="component" value="Unassembled WGS sequence"/>
</dbReference>
<accession>A0A6A6C4F5</accession>
<keyword evidence="1" id="KW-0560">Oxidoreductase</keyword>
<dbReference type="GO" id="GO:0016628">
    <property type="term" value="F:oxidoreductase activity, acting on the CH-CH group of donors, NAD or NADP as acceptor"/>
    <property type="evidence" value="ECO:0007669"/>
    <property type="project" value="InterPro"/>
</dbReference>
<evidence type="ECO:0000313" key="3">
    <source>
        <dbReference type="EMBL" id="KAF2162037.1"/>
    </source>
</evidence>
<dbReference type="Gene3D" id="3.40.50.720">
    <property type="entry name" value="NAD(P)-binding Rossmann-like Domain"/>
    <property type="match status" value="1"/>
</dbReference>
<organism evidence="3 4">
    <name type="scientific">Zasmidium cellare ATCC 36951</name>
    <dbReference type="NCBI Taxonomy" id="1080233"/>
    <lineage>
        <taxon>Eukaryota</taxon>
        <taxon>Fungi</taxon>
        <taxon>Dikarya</taxon>
        <taxon>Ascomycota</taxon>
        <taxon>Pezizomycotina</taxon>
        <taxon>Dothideomycetes</taxon>
        <taxon>Dothideomycetidae</taxon>
        <taxon>Mycosphaerellales</taxon>
        <taxon>Mycosphaerellaceae</taxon>
        <taxon>Zasmidium</taxon>
    </lineage>
</organism>
<dbReference type="PANTHER" id="PTHR43205">
    <property type="entry name" value="PROSTAGLANDIN REDUCTASE"/>
    <property type="match status" value="1"/>
</dbReference>
<reference evidence="3" key="1">
    <citation type="journal article" date="2020" name="Stud. Mycol.">
        <title>101 Dothideomycetes genomes: a test case for predicting lifestyles and emergence of pathogens.</title>
        <authorList>
            <person name="Haridas S."/>
            <person name="Albert R."/>
            <person name="Binder M."/>
            <person name="Bloem J."/>
            <person name="Labutti K."/>
            <person name="Salamov A."/>
            <person name="Andreopoulos B."/>
            <person name="Baker S."/>
            <person name="Barry K."/>
            <person name="Bills G."/>
            <person name="Bluhm B."/>
            <person name="Cannon C."/>
            <person name="Castanera R."/>
            <person name="Culley D."/>
            <person name="Daum C."/>
            <person name="Ezra D."/>
            <person name="Gonzalez J."/>
            <person name="Henrissat B."/>
            <person name="Kuo A."/>
            <person name="Liang C."/>
            <person name="Lipzen A."/>
            <person name="Lutzoni F."/>
            <person name="Magnuson J."/>
            <person name="Mondo S."/>
            <person name="Nolan M."/>
            <person name="Ohm R."/>
            <person name="Pangilinan J."/>
            <person name="Park H.-J."/>
            <person name="Ramirez L."/>
            <person name="Alfaro M."/>
            <person name="Sun H."/>
            <person name="Tritt A."/>
            <person name="Yoshinaga Y."/>
            <person name="Zwiers L.-H."/>
            <person name="Turgeon B."/>
            <person name="Goodwin S."/>
            <person name="Spatafora J."/>
            <person name="Crous P."/>
            <person name="Grigoriev I."/>
        </authorList>
    </citation>
    <scope>NUCLEOTIDE SEQUENCE</scope>
    <source>
        <strain evidence="3">ATCC 36951</strain>
    </source>
</reference>
<feature type="domain" description="Enoyl reductase (ER)" evidence="2">
    <location>
        <begin position="20"/>
        <end position="347"/>
    </location>
</feature>
<dbReference type="Pfam" id="PF16884">
    <property type="entry name" value="ADH_N_2"/>
    <property type="match status" value="1"/>
</dbReference>
<dbReference type="CDD" id="cd05288">
    <property type="entry name" value="PGDH"/>
    <property type="match status" value="1"/>
</dbReference>
<name>A0A6A6C4F5_ZASCE</name>
<dbReference type="FunFam" id="3.40.50.720:FF:000121">
    <property type="entry name" value="Prostaglandin reductase 2"/>
    <property type="match status" value="1"/>
</dbReference>
<sequence length="353" mass="38848">MVQNKALKYAAHPSGKPVAGVNLTIETREFDTERPPPPGGITVKVHYVSFDPHQRGRMRSPNPSHTPAFDLGKPVTNSAILRVLKSDNRKFEPGNVIYSFRTSTEEYTAMSKEEAEACEILDNRFNLPASYFLGALGMPGLKAYSSLYAVGKPKAGETIFISAASGAVGQLVRQLAKREGLKVFGSVGSDEKVDMLTTKLGFDGGFNYKRENAHEAVGRLMPEGLDIYYENAIQVGGEQLEAAIEHINDFGRIVGCGAISQYNLPPEKQYGVKNLWQIVQRSVTFQGFIFFNPGFADVYHEKHQRDVQMWLHEGSLKAVEHVTYGIENAAEGLLGMLEGKNVGKPVLQVSELP</sequence>
<dbReference type="SMART" id="SM00829">
    <property type="entry name" value="PKS_ER"/>
    <property type="match status" value="1"/>
</dbReference>
<dbReference type="InterPro" id="IPR011032">
    <property type="entry name" value="GroES-like_sf"/>
</dbReference>
<dbReference type="RefSeq" id="XP_033662926.1">
    <property type="nucleotide sequence ID" value="XM_033808562.1"/>
</dbReference>
<evidence type="ECO:0000259" key="2">
    <source>
        <dbReference type="SMART" id="SM00829"/>
    </source>
</evidence>
<dbReference type="PANTHER" id="PTHR43205:SF7">
    <property type="entry name" value="PROSTAGLANDIN REDUCTASE 1"/>
    <property type="match status" value="1"/>
</dbReference>
<dbReference type="OrthoDB" id="809632at2759"/>
<dbReference type="InterPro" id="IPR036291">
    <property type="entry name" value="NAD(P)-bd_dom_sf"/>
</dbReference>
<evidence type="ECO:0000256" key="1">
    <source>
        <dbReference type="ARBA" id="ARBA00023002"/>
    </source>
</evidence>
<protein>
    <recommendedName>
        <fullName evidence="2">Enoyl reductase (ER) domain-containing protein</fullName>
    </recommendedName>
</protein>
<dbReference type="SUPFAM" id="SSF50129">
    <property type="entry name" value="GroES-like"/>
    <property type="match status" value="1"/>
</dbReference>
<proteinExistence type="predicted"/>
<dbReference type="Pfam" id="PF00107">
    <property type="entry name" value="ADH_zinc_N"/>
    <property type="match status" value="1"/>
</dbReference>
<evidence type="ECO:0000313" key="4">
    <source>
        <dbReference type="Proteomes" id="UP000799537"/>
    </source>
</evidence>
<dbReference type="SUPFAM" id="SSF51735">
    <property type="entry name" value="NAD(P)-binding Rossmann-fold domains"/>
    <property type="match status" value="1"/>
</dbReference>
<gene>
    <name evidence="3" type="ORF">M409DRAFT_27417</name>
</gene>
<dbReference type="InterPro" id="IPR013149">
    <property type="entry name" value="ADH-like_C"/>
</dbReference>
<dbReference type="AlphaFoldDB" id="A0A6A6C4F5"/>
<dbReference type="Gene3D" id="3.90.180.10">
    <property type="entry name" value="Medium-chain alcohol dehydrogenases, catalytic domain"/>
    <property type="match status" value="1"/>
</dbReference>